<keyword evidence="3 5" id="KW-1133">Transmembrane helix</keyword>
<name>A0AA38FGH0_TAXCH</name>
<dbReference type="PANTHER" id="PTHR21576:SF167">
    <property type="entry name" value="OS09G0536700 PROTEIN"/>
    <property type="match status" value="1"/>
</dbReference>
<feature type="non-terminal residue" evidence="7">
    <location>
        <position position="116"/>
    </location>
</feature>
<feature type="non-terminal residue" evidence="7">
    <location>
        <position position="1"/>
    </location>
</feature>
<keyword evidence="2 5" id="KW-0812">Transmembrane</keyword>
<gene>
    <name evidence="7" type="ORF">KI387_012898</name>
</gene>
<dbReference type="PANTHER" id="PTHR21576">
    <property type="entry name" value="UNCHARACTERIZED NODULIN-LIKE PROTEIN"/>
    <property type="match status" value="1"/>
</dbReference>
<dbReference type="InterPro" id="IPR056555">
    <property type="entry name" value="NFD4_C"/>
</dbReference>
<dbReference type="Proteomes" id="UP000824469">
    <property type="component" value="Unassembled WGS sequence"/>
</dbReference>
<keyword evidence="4 5" id="KW-0472">Membrane</keyword>
<evidence type="ECO:0000259" key="6">
    <source>
        <dbReference type="Pfam" id="PF23262"/>
    </source>
</evidence>
<evidence type="ECO:0000256" key="5">
    <source>
        <dbReference type="SAM" id="Phobius"/>
    </source>
</evidence>
<comment type="subcellular location">
    <subcellularLocation>
        <location evidence="1">Membrane</location>
        <topology evidence="1">Multi-pass membrane protein</topology>
    </subcellularLocation>
</comment>
<organism evidence="7 8">
    <name type="scientific">Taxus chinensis</name>
    <name type="common">Chinese yew</name>
    <name type="synonym">Taxus wallichiana var. chinensis</name>
    <dbReference type="NCBI Taxonomy" id="29808"/>
    <lineage>
        <taxon>Eukaryota</taxon>
        <taxon>Viridiplantae</taxon>
        <taxon>Streptophyta</taxon>
        <taxon>Embryophyta</taxon>
        <taxon>Tracheophyta</taxon>
        <taxon>Spermatophyta</taxon>
        <taxon>Pinopsida</taxon>
        <taxon>Pinidae</taxon>
        <taxon>Conifers II</taxon>
        <taxon>Cupressales</taxon>
        <taxon>Taxaceae</taxon>
        <taxon>Taxus</taxon>
    </lineage>
</organism>
<feature type="domain" description="NFD4 C-terminal" evidence="6">
    <location>
        <begin position="5"/>
        <end position="115"/>
    </location>
</feature>
<comment type="caution">
    <text evidence="7">The sequence shown here is derived from an EMBL/GenBank/DDBJ whole genome shotgun (WGS) entry which is preliminary data.</text>
</comment>
<dbReference type="EMBL" id="JAHRHJ020000009">
    <property type="protein sequence ID" value="KAH9301315.1"/>
    <property type="molecule type" value="Genomic_DNA"/>
</dbReference>
<evidence type="ECO:0000256" key="3">
    <source>
        <dbReference type="ARBA" id="ARBA00022989"/>
    </source>
</evidence>
<dbReference type="GO" id="GO:0016020">
    <property type="term" value="C:membrane"/>
    <property type="evidence" value="ECO:0007669"/>
    <property type="project" value="UniProtKB-SubCell"/>
</dbReference>
<protein>
    <recommendedName>
        <fullName evidence="6">NFD4 C-terminal domain-containing protein</fullName>
    </recommendedName>
</protein>
<evidence type="ECO:0000256" key="1">
    <source>
        <dbReference type="ARBA" id="ARBA00004141"/>
    </source>
</evidence>
<feature type="transmembrane region" description="Helical" evidence="5">
    <location>
        <begin position="93"/>
        <end position="113"/>
    </location>
</feature>
<dbReference type="Pfam" id="PF23262">
    <property type="entry name" value="NFD4_C"/>
    <property type="match status" value="1"/>
</dbReference>
<evidence type="ECO:0000256" key="2">
    <source>
        <dbReference type="ARBA" id="ARBA00022692"/>
    </source>
</evidence>
<evidence type="ECO:0000313" key="8">
    <source>
        <dbReference type="Proteomes" id="UP000824469"/>
    </source>
</evidence>
<evidence type="ECO:0000256" key="4">
    <source>
        <dbReference type="ARBA" id="ARBA00023136"/>
    </source>
</evidence>
<dbReference type="AlphaFoldDB" id="A0AA38FGH0"/>
<keyword evidence="8" id="KW-1185">Reference proteome</keyword>
<accession>A0AA38FGH0</accession>
<proteinExistence type="predicted"/>
<evidence type="ECO:0000313" key="7">
    <source>
        <dbReference type="EMBL" id="KAH9301315.1"/>
    </source>
</evidence>
<feature type="transmembrane region" description="Helical" evidence="5">
    <location>
        <begin position="6"/>
        <end position="31"/>
    </location>
</feature>
<sequence length="116" mass="12524">KRSVMYNNTTIIGTCAGAITSVLVSTSSELFRMEHFGMNHNILIFNIAFSSLLFGGVAGVVYNRSASSSSMPHTAHVARATTSLGRAYYSKTFLAWGSVGLFGLLLSMILHLMTLK</sequence>
<feature type="transmembrane region" description="Helical" evidence="5">
    <location>
        <begin position="43"/>
        <end position="62"/>
    </location>
</feature>
<dbReference type="OMA" id="HNIMVAN"/>
<reference evidence="7 8" key="1">
    <citation type="journal article" date="2021" name="Nat. Plants">
        <title>The Taxus genome provides insights into paclitaxel biosynthesis.</title>
        <authorList>
            <person name="Xiong X."/>
            <person name="Gou J."/>
            <person name="Liao Q."/>
            <person name="Li Y."/>
            <person name="Zhou Q."/>
            <person name="Bi G."/>
            <person name="Li C."/>
            <person name="Du R."/>
            <person name="Wang X."/>
            <person name="Sun T."/>
            <person name="Guo L."/>
            <person name="Liang H."/>
            <person name="Lu P."/>
            <person name="Wu Y."/>
            <person name="Zhang Z."/>
            <person name="Ro D.K."/>
            <person name="Shang Y."/>
            <person name="Huang S."/>
            <person name="Yan J."/>
        </authorList>
    </citation>
    <scope>NUCLEOTIDE SEQUENCE [LARGE SCALE GENOMIC DNA]</scope>
    <source>
        <strain evidence="7">Ta-2019</strain>
    </source>
</reference>